<reference evidence="1 2" key="1">
    <citation type="submission" date="2019-10" db="EMBL/GenBank/DDBJ databases">
        <title>Whole-genome sequence of the extremophile Heliorestis acidaminivorans DSM 24790.</title>
        <authorList>
            <person name="Kyndt J.A."/>
            <person name="Meyer T.E."/>
        </authorList>
    </citation>
    <scope>NUCLEOTIDE SEQUENCE [LARGE SCALE GENOMIC DNA]</scope>
    <source>
        <strain evidence="1 2">DSM 24790</strain>
    </source>
</reference>
<dbReference type="AlphaFoldDB" id="A0A6I0ER06"/>
<accession>A0A6I0ER06</accession>
<comment type="caution">
    <text evidence="1">The sequence shown here is derived from an EMBL/GenBank/DDBJ whole genome shotgun (WGS) entry which is preliminary data.</text>
</comment>
<protein>
    <submittedName>
        <fullName evidence="1">Uncharacterized protein</fullName>
    </submittedName>
</protein>
<dbReference type="EMBL" id="WBXO01000005">
    <property type="protein sequence ID" value="KAB2952666.1"/>
    <property type="molecule type" value="Genomic_DNA"/>
</dbReference>
<sequence length="75" mass="8699">MTWKSKEEVQLSIDAIKLMAEQHEELPQYVVDIFHSKIESSEEAMVLEFYKSLEEDLADMLRFFAPQGEQEASSS</sequence>
<dbReference type="OrthoDB" id="9866218at2"/>
<name>A0A6I0ER06_9FIRM</name>
<dbReference type="Proteomes" id="UP000468766">
    <property type="component" value="Unassembled WGS sequence"/>
</dbReference>
<organism evidence="1 2">
    <name type="scientific">Heliorestis acidaminivorans</name>
    <dbReference type="NCBI Taxonomy" id="553427"/>
    <lineage>
        <taxon>Bacteria</taxon>
        <taxon>Bacillati</taxon>
        <taxon>Bacillota</taxon>
        <taxon>Clostridia</taxon>
        <taxon>Eubacteriales</taxon>
        <taxon>Heliobacteriaceae</taxon>
        <taxon>Heliorestis</taxon>
    </lineage>
</organism>
<keyword evidence="2" id="KW-1185">Reference proteome</keyword>
<evidence type="ECO:0000313" key="1">
    <source>
        <dbReference type="EMBL" id="KAB2952666.1"/>
    </source>
</evidence>
<gene>
    <name evidence="1" type="ORF">F9B85_08415</name>
</gene>
<proteinExistence type="predicted"/>
<evidence type="ECO:0000313" key="2">
    <source>
        <dbReference type="Proteomes" id="UP000468766"/>
    </source>
</evidence>
<dbReference type="RefSeq" id="WP_151619943.1">
    <property type="nucleotide sequence ID" value="NZ_WBXO01000005.1"/>
</dbReference>